<evidence type="ECO:0000313" key="3">
    <source>
        <dbReference type="Proteomes" id="UP001209317"/>
    </source>
</evidence>
<evidence type="ECO:0008006" key="4">
    <source>
        <dbReference type="Google" id="ProtNLM"/>
    </source>
</evidence>
<name>A0AAE3IJG5_9BACT</name>
<gene>
    <name evidence="2" type="ORF">OD355_01220</name>
</gene>
<keyword evidence="3" id="KW-1185">Reference proteome</keyword>
<keyword evidence="1" id="KW-0732">Signal</keyword>
<reference evidence="2" key="1">
    <citation type="submission" date="2022-10" db="EMBL/GenBank/DDBJ databases">
        <authorList>
            <person name="Kim H.S."/>
            <person name="Kim J.-S."/>
            <person name="Suh M.K."/>
            <person name="Eom M.K."/>
            <person name="Lee J.-S."/>
        </authorList>
    </citation>
    <scope>NUCLEOTIDE SEQUENCE</scope>
    <source>
        <strain evidence="2">LIP-5</strain>
    </source>
</reference>
<sequence length="142" mass="16265">MKNFSWIILMSLLFFACDKNAGFAKRPGFDNNQHIFSNSTKDTVLIAKNKVEWWFSELVVNGKPLDFHDGSIKYYTKNAPEGAQNILWYIYKFEGEWFTVEKIDEQQIKISISANTNSSPRKLSFKANVGNAADNISLTQMP</sequence>
<protein>
    <recommendedName>
        <fullName evidence="4">BACON domain-containing protein</fullName>
    </recommendedName>
</protein>
<evidence type="ECO:0000256" key="1">
    <source>
        <dbReference type="SAM" id="SignalP"/>
    </source>
</evidence>
<feature type="signal peptide" evidence="1">
    <location>
        <begin position="1"/>
        <end position="21"/>
    </location>
</feature>
<dbReference type="Proteomes" id="UP001209317">
    <property type="component" value="Unassembled WGS sequence"/>
</dbReference>
<accession>A0AAE3IJG5</accession>
<dbReference type="EMBL" id="JAOTPL010000001">
    <property type="protein sequence ID" value="MCU7693130.1"/>
    <property type="molecule type" value="Genomic_DNA"/>
</dbReference>
<proteinExistence type="predicted"/>
<dbReference type="PROSITE" id="PS51257">
    <property type="entry name" value="PROKAR_LIPOPROTEIN"/>
    <property type="match status" value="1"/>
</dbReference>
<dbReference type="RefSeq" id="WP_263036618.1">
    <property type="nucleotide sequence ID" value="NZ_JAOTPL010000001.1"/>
</dbReference>
<feature type="chain" id="PRO_5042122250" description="BACON domain-containing protein" evidence="1">
    <location>
        <begin position="22"/>
        <end position="142"/>
    </location>
</feature>
<evidence type="ECO:0000313" key="2">
    <source>
        <dbReference type="EMBL" id="MCU7693130.1"/>
    </source>
</evidence>
<comment type="caution">
    <text evidence="2">The sequence shown here is derived from an EMBL/GenBank/DDBJ whole genome shotgun (WGS) entry which is preliminary data.</text>
</comment>
<organism evidence="2 3">
    <name type="scientific">Haoranjiania flava</name>
    <dbReference type="NCBI Taxonomy" id="1856322"/>
    <lineage>
        <taxon>Bacteria</taxon>
        <taxon>Pseudomonadati</taxon>
        <taxon>Bacteroidota</taxon>
        <taxon>Chitinophagia</taxon>
        <taxon>Chitinophagales</taxon>
        <taxon>Chitinophagaceae</taxon>
        <taxon>Haoranjiania</taxon>
    </lineage>
</organism>
<dbReference type="AlphaFoldDB" id="A0AAE3IJG5"/>